<proteinExistence type="predicted"/>
<dbReference type="Proteomes" id="UP000032141">
    <property type="component" value="Chromosome C3"/>
</dbReference>
<dbReference type="EnsemblPlants" id="Bo3g184150.1">
    <property type="protein sequence ID" value="Bo3g184150.1"/>
    <property type="gene ID" value="Bo3g184150"/>
</dbReference>
<organism evidence="3 4">
    <name type="scientific">Brassica oleracea var. oleracea</name>
    <dbReference type="NCBI Taxonomy" id="109376"/>
    <lineage>
        <taxon>Eukaryota</taxon>
        <taxon>Viridiplantae</taxon>
        <taxon>Streptophyta</taxon>
        <taxon>Embryophyta</taxon>
        <taxon>Tracheophyta</taxon>
        <taxon>Spermatophyta</taxon>
        <taxon>Magnoliopsida</taxon>
        <taxon>eudicotyledons</taxon>
        <taxon>Gunneridae</taxon>
        <taxon>Pentapetalae</taxon>
        <taxon>rosids</taxon>
        <taxon>malvids</taxon>
        <taxon>Brassicales</taxon>
        <taxon>Brassicaceae</taxon>
        <taxon>Brassiceae</taxon>
        <taxon>Brassica</taxon>
    </lineage>
</organism>
<dbReference type="InterPro" id="IPR026960">
    <property type="entry name" value="RVT-Znf"/>
</dbReference>
<dbReference type="eggNOG" id="KOG1075">
    <property type="taxonomic scope" value="Eukaryota"/>
</dbReference>
<feature type="domain" description="Reverse transcriptase zinc-binding" evidence="2">
    <location>
        <begin position="50"/>
        <end position="102"/>
    </location>
</feature>
<feature type="region of interest" description="Disordered" evidence="1">
    <location>
        <begin position="1"/>
        <end position="22"/>
    </location>
</feature>
<evidence type="ECO:0000259" key="2">
    <source>
        <dbReference type="Pfam" id="PF13966"/>
    </source>
</evidence>
<dbReference type="HOGENOM" id="CLU_2174509_0_0_1"/>
<dbReference type="AlphaFoldDB" id="A0A0D3BMY0"/>
<accession>A0A0D3BMY0</accession>
<evidence type="ECO:0000256" key="1">
    <source>
        <dbReference type="SAM" id="MobiDB-lite"/>
    </source>
</evidence>
<reference evidence="3" key="2">
    <citation type="submission" date="2015-03" db="UniProtKB">
        <authorList>
            <consortium name="EnsemblPlants"/>
        </authorList>
    </citation>
    <scope>IDENTIFICATION</scope>
</reference>
<dbReference type="Pfam" id="PF13966">
    <property type="entry name" value="zf-RVT"/>
    <property type="match status" value="1"/>
</dbReference>
<dbReference type="Gramene" id="Bo3g184150.1">
    <property type="protein sequence ID" value="Bo3g184150.1"/>
    <property type="gene ID" value="Bo3g184150"/>
</dbReference>
<sequence length="110" mass="12912">MWTDPWIPDHPPRPPRPQFEDGIHTVKSGYWLGTHLPDNNNPTPIPGNPQLKHKIWKTTLLVKIKYFLWRILSKGLATGSNLKRRHVIHDDHCRRCCQTEETEFGELQDL</sequence>
<evidence type="ECO:0000313" key="4">
    <source>
        <dbReference type="Proteomes" id="UP000032141"/>
    </source>
</evidence>
<protein>
    <recommendedName>
        <fullName evidence="2">Reverse transcriptase zinc-binding domain-containing protein</fullName>
    </recommendedName>
</protein>
<keyword evidence="4" id="KW-1185">Reference proteome</keyword>
<name>A0A0D3BMY0_BRAOL</name>
<reference evidence="3 4" key="1">
    <citation type="journal article" date="2014" name="Genome Biol.">
        <title>Transcriptome and methylome profiling reveals relics of genome dominance in the mesopolyploid Brassica oleracea.</title>
        <authorList>
            <person name="Parkin I.A."/>
            <person name="Koh C."/>
            <person name="Tang H."/>
            <person name="Robinson S.J."/>
            <person name="Kagale S."/>
            <person name="Clarke W.E."/>
            <person name="Town C.D."/>
            <person name="Nixon J."/>
            <person name="Krishnakumar V."/>
            <person name="Bidwell S.L."/>
            <person name="Denoeud F."/>
            <person name="Belcram H."/>
            <person name="Links M.G."/>
            <person name="Just J."/>
            <person name="Clarke C."/>
            <person name="Bender T."/>
            <person name="Huebert T."/>
            <person name="Mason A.S."/>
            <person name="Pires J.C."/>
            <person name="Barker G."/>
            <person name="Moore J."/>
            <person name="Walley P.G."/>
            <person name="Manoli S."/>
            <person name="Batley J."/>
            <person name="Edwards D."/>
            <person name="Nelson M.N."/>
            <person name="Wang X."/>
            <person name="Paterson A.H."/>
            <person name="King G."/>
            <person name="Bancroft I."/>
            <person name="Chalhoub B."/>
            <person name="Sharpe A.G."/>
        </authorList>
    </citation>
    <scope>NUCLEOTIDE SEQUENCE</scope>
    <source>
        <strain evidence="3 4">cv. TO1000</strain>
    </source>
</reference>
<evidence type="ECO:0000313" key="3">
    <source>
        <dbReference type="EnsemblPlants" id="Bo3g184150.1"/>
    </source>
</evidence>